<comment type="caution">
    <text evidence="2">The sequence shown here is derived from an EMBL/GenBank/DDBJ whole genome shotgun (WGS) entry which is preliminary data.</text>
</comment>
<dbReference type="InterPro" id="IPR011040">
    <property type="entry name" value="Sialidase"/>
</dbReference>
<dbReference type="AlphaFoldDB" id="A0A1J5T766"/>
<dbReference type="Pfam" id="PF13088">
    <property type="entry name" value="BNR_2"/>
    <property type="match status" value="1"/>
</dbReference>
<protein>
    <recommendedName>
        <fullName evidence="1">Sialidase domain-containing protein</fullName>
    </recommendedName>
</protein>
<organism evidence="2">
    <name type="scientific">mine drainage metagenome</name>
    <dbReference type="NCBI Taxonomy" id="410659"/>
    <lineage>
        <taxon>unclassified sequences</taxon>
        <taxon>metagenomes</taxon>
        <taxon>ecological metagenomes</taxon>
    </lineage>
</organism>
<dbReference type="CDD" id="cd15482">
    <property type="entry name" value="Sialidase_non-viral"/>
    <property type="match status" value="1"/>
</dbReference>
<dbReference type="Gene3D" id="2.120.10.10">
    <property type="match status" value="2"/>
</dbReference>
<gene>
    <name evidence="2" type="ORF">GALL_25330</name>
</gene>
<sequence length="468" mass="51516">MPDLKRALSLGFVLVAFGFGLHKAWQQPALSFGFRLPVIDPPAAQPVAAAQKPTVRKKGRRRFRRGEDEPNVVVGRFESHFASSRLHVQTHASSLVELKDGRIRAFWFSGSREGASDVTVNSAVFDPLKDAWSAEQVVASRSSTQRALHRYVSKLGNPVAARAADGSLRLFYVTVSLGGWAGSSITMMTSNDDGETWSAPRRLITSPFINISTLVKGTPFLYADGSMGVPVYHESFSKFAEMLHLDAAGNVVDKQRLASAGQGTLQPVVLARSRNEALVLTRYAGKDNPHLARSLTTEDGGQHWGGVEKSSFPNPDAALSATALPDGRLLAVLNHQEHGRDSLSLMLSADGGRNWKELHRLEEMRVIRDKKLDEKQCMHIVQGLLLNSEASLAQAPAATLDEYLDSAKARVRADGGCSFEFSYPYLIQAHNGDFHLSYTWNRVLIKHVMFDQLWLNRHLKKGNDATGH</sequence>
<evidence type="ECO:0000259" key="1">
    <source>
        <dbReference type="Pfam" id="PF13088"/>
    </source>
</evidence>
<evidence type="ECO:0000313" key="2">
    <source>
        <dbReference type="EMBL" id="OIR16714.1"/>
    </source>
</evidence>
<dbReference type="EMBL" id="MLJW01000006">
    <property type="protein sequence ID" value="OIR16714.1"/>
    <property type="molecule type" value="Genomic_DNA"/>
</dbReference>
<name>A0A1J5T766_9ZZZZ</name>
<feature type="domain" description="Sialidase" evidence="1">
    <location>
        <begin position="101"/>
        <end position="436"/>
    </location>
</feature>
<reference evidence="2" key="1">
    <citation type="submission" date="2016-10" db="EMBL/GenBank/DDBJ databases">
        <title>Sequence of Gallionella enrichment culture.</title>
        <authorList>
            <person name="Poehlein A."/>
            <person name="Muehling M."/>
            <person name="Daniel R."/>
        </authorList>
    </citation>
    <scope>NUCLEOTIDE SEQUENCE</scope>
</reference>
<dbReference type="SUPFAM" id="SSF50939">
    <property type="entry name" value="Sialidases"/>
    <property type="match status" value="1"/>
</dbReference>
<proteinExistence type="predicted"/>
<dbReference type="PANTHER" id="PTHR43752">
    <property type="entry name" value="BNR/ASP-BOX REPEAT FAMILY PROTEIN"/>
    <property type="match status" value="1"/>
</dbReference>
<accession>A0A1J5T766</accession>
<dbReference type="PANTHER" id="PTHR43752:SF2">
    <property type="entry name" value="BNR_ASP-BOX REPEAT FAMILY PROTEIN"/>
    <property type="match status" value="1"/>
</dbReference>
<dbReference type="InterPro" id="IPR036278">
    <property type="entry name" value="Sialidase_sf"/>
</dbReference>